<keyword evidence="4" id="KW-0433">Leucine-rich repeat</keyword>
<keyword evidence="7" id="KW-0677">Repeat</keyword>
<keyword evidence="3" id="KW-1003">Cell membrane</keyword>
<evidence type="ECO:0000256" key="12">
    <source>
        <dbReference type="SAM" id="Phobius"/>
    </source>
</evidence>
<dbReference type="InterPro" id="IPR001611">
    <property type="entry name" value="Leu-rich_rpt"/>
</dbReference>
<dbReference type="PRINTS" id="PR00019">
    <property type="entry name" value="LEURICHRPT"/>
</dbReference>
<evidence type="ECO:0000256" key="3">
    <source>
        <dbReference type="ARBA" id="ARBA00022475"/>
    </source>
</evidence>
<evidence type="ECO:0000313" key="15">
    <source>
        <dbReference type="EMBL" id="KAK3223620.1"/>
    </source>
</evidence>
<dbReference type="AlphaFoldDB" id="A0AAE0ATW0"/>
<evidence type="ECO:0000313" key="16">
    <source>
        <dbReference type="Proteomes" id="UP001281410"/>
    </source>
</evidence>
<protein>
    <recommendedName>
        <fullName evidence="14">Leucine-rich repeat-containing N-terminal plant-type domain-containing protein</fullName>
    </recommendedName>
</protein>
<keyword evidence="6 13" id="KW-0732">Signal</keyword>
<proteinExistence type="inferred from homology"/>
<dbReference type="Proteomes" id="UP001281410">
    <property type="component" value="Unassembled WGS sequence"/>
</dbReference>
<sequence length="1043" mass="116778">MAGWNSLNHLLVLLFLVLLTKSFNSNAENFNMGCIDKEREALLQFKQGLKDPSGWLSSWDAGVDCCNWDGVGCDNLTGHVSRLDLRSQSESYCYLYEESEAADYNASCLFGTLNPSLLNLTHLNYLDLSNNNFEGIPIPEFIGLLKNLRYLNLSFVSFTGMVPSDLGNLSNLQYLSLSMYSYPGFWVSDLNWVSSLSSLQYLDLSGLDLRNASTNWLQVGIAFVFLQTKQIPLSVPFVNFSSLSVLDLSSNDFQGISIPNFIGSLKNLRHLDLLDASFSGMVPPSLGNLSNLQYLDLSFLSISNSDLNWLSGLSSMQYLKLVRVNLSKAATSWLQVVNRLPMLRELLSFVSISDCQLGPAFPSWLRSQTYVDTLILSKVAISDEIPDWFWRSLSPRLDLLDLSNNQLRGKLPRSINLQHVRYIDLRSNLLEGSIPLWKNVTSLSLRNNSLSGPIPLNIGHEMSGLENLDLSRNLITGSIPASMREMRNLMFLDLSHNYLSGGIPSIWHNLEKLRDVDLSSNNFSGGIPSSICSLPSLVWLKLSSNNLSEKLSVSLQDCKGLLFLDLGENKFFGTIQPIVENLFNLSYLGLRANRLTGYIPQQLCRFPNLHILDLAELSGNLLNGSIPPSMTEMKELIFLDLSSNYLSGAIPAKWQSLKLLTYMDLSNNSFSGGIPSSICSLPSLQWLKLGNNNLSAELSLSLQDCTGLSYLDLGGNRFFGTIRPIVENLFNMSYIGLRSNMLIGDIPEFFCQFPHLHILDLAHNKLSGPIPRCLGNLGALKFTVNFNKSEYTDLFQPFLEHLEMFAKGRQDEYIKIIPMVNLIDLSSNYLTGEIPEEITNLSALGNLNLSWNQLSGKIPENINNLQQLESLDLSGNHISGPIPPSMSSLTLLSHLRLSYNNLSGPIPTANQFHTFDDPSIYEGNPYLCGPPLTTSCSSDLKDPQYKDEGVDDEDRSSEMLWFCFGMTVGFTVGFWVVCGTLMIKRSWRRAYFRFVEDTKEKLYVIIEVSVACFRRSSLAMRDFKSVLDFLYGNALQLQVEHKP</sequence>
<dbReference type="PANTHER" id="PTHR48063:SF90">
    <property type="entry name" value="OS11G0565920 PROTEIN"/>
    <property type="match status" value="1"/>
</dbReference>
<feature type="transmembrane region" description="Helical" evidence="12">
    <location>
        <begin position="959"/>
        <end position="983"/>
    </location>
</feature>
<dbReference type="InterPro" id="IPR032675">
    <property type="entry name" value="LRR_dom_sf"/>
</dbReference>
<dbReference type="PROSITE" id="PS51450">
    <property type="entry name" value="LRR"/>
    <property type="match status" value="1"/>
</dbReference>
<evidence type="ECO:0000256" key="8">
    <source>
        <dbReference type="ARBA" id="ARBA00022989"/>
    </source>
</evidence>
<evidence type="ECO:0000256" key="4">
    <source>
        <dbReference type="ARBA" id="ARBA00022614"/>
    </source>
</evidence>
<evidence type="ECO:0000256" key="9">
    <source>
        <dbReference type="ARBA" id="ARBA00023136"/>
    </source>
</evidence>
<dbReference type="FunFam" id="3.80.10.10:FF:000383">
    <property type="entry name" value="Leucine-rich repeat receptor protein kinase EMS1"/>
    <property type="match status" value="1"/>
</dbReference>
<evidence type="ECO:0000256" key="2">
    <source>
        <dbReference type="ARBA" id="ARBA00009592"/>
    </source>
</evidence>
<dbReference type="Pfam" id="PF00560">
    <property type="entry name" value="LRR_1"/>
    <property type="match status" value="9"/>
</dbReference>
<gene>
    <name evidence="15" type="ORF">Dsin_010645</name>
</gene>
<feature type="signal peptide" evidence="13">
    <location>
        <begin position="1"/>
        <end position="22"/>
    </location>
</feature>
<evidence type="ECO:0000256" key="7">
    <source>
        <dbReference type="ARBA" id="ARBA00022737"/>
    </source>
</evidence>
<dbReference type="SUPFAM" id="SSF52058">
    <property type="entry name" value="L domain-like"/>
    <property type="match status" value="2"/>
</dbReference>
<dbReference type="FunFam" id="3.80.10.10:FF:000213">
    <property type="entry name" value="Tyrosine-sulfated glycopeptide receptor 1"/>
    <property type="match status" value="1"/>
</dbReference>
<keyword evidence="8 12" id="KW-1133">Transmembrane helix</keyword>
<evidence type="ECO:0000256" key="1">
    <source>
        <dbReference type="ARBA" id="ARBA00004251"/>
    </source>
</evidence>
<dbReference type="InterPro" id="IPR003591">
    <property type="entry name" value="Leu-rich_rpt_typical-subtyp"/>
</dbReference>
<evidence type="ECO:0000256" key="13">
    <source>
        <dbReference type="SAM" id="SignalP"/>
    </source>
</evidence>
<dbReference type="SMART" id="SM00369">
    <property type="entry name" value="LRR_TYP"/>
    <property type="match status" value="10"/>
</dbReference>
<evidence type="ECO:0000256" key="5">
    <source>
        <dbReference type="ARBA" id="ARBA00022692"/>
    </source>
</evidence>
<evidence type="ECO:0000259" key="14">
    <source>
        <dbReference type="Pfam" id="PF08263"/>
    </source>
</evidence>
<reference evidence="15" key="1">
    <citation type="journal article" date="2023" name="Plant J.">
        <title>Genome sequences and population genomics provide insights into the demographic history, inbreeding, and mutation load of two 'living fossil' tree species of Dipteronia.</title>
        <authorList>
            <person name="Feng Y."/>
            <person name="Comes H.P."/>
            <person name="Chen J."/>
            <person name="Zhu S."/>
            <person name="Lu R."/>
            <person name="Zhang X."/>
            <person name="Li P."/>
            <person name="Qiu J."/>
            <person name="Olsen K.M."/>
            <person name="Qiu Y."/>
        </authorList>
    </citation>
    <scope>NUCLEOTIDE SEQUENCE</scope>
    <source>
        <strain evidence="15">NBL</strain>
    </source>
</reference>
<evidence type="ECO:0000256" key="6">
    <source>
        <dbReference type="ARBA" id="ARBA00022729"/>
    </source>
</evidence>
<keyword evidence="11" id="KW-0325">Glycoprotein</keyword>
<dbReference type="EMBL" id="JANJYJ010000003">
    <property type="protein sequence ID" value="KAK3223620.1"/>
    <property type="molecule type" value="Genomic_DNA"/>
</dbReference>
<feature type="chain" id="PRO_5042007546" description="Leucine-rich repeat-containing N-terminal plant-type domain-containing protein" evidence="13">
    <location>
        <begin position="23"/>
        <end position="1043"/>
    </location>
</feature>
<dbReference type="Pfam" id="PF13855">
    <property type="entry name" value="LRR_8"/>
    <property type="match status" value="1"/>
</dbReference>
<dbReference type="FunFam" id="3.80.10.10:FF:000095">
    <property type="entry name" value="LRR receptor-like serine/threonine-protein kinase GSO1"/>
    <property type="match status" value="1"/>
</dbReference>
<keyword evidence="10" id="KW-0675">Receptor</keyword>
<dbReference type="SUPFAM" id="SSF52047">
    <property type="entry name" value="RNI-like"/>
    <property type="match status" value="1"/>
</dbReference>
<evidence type="ECO:0000256" key="10">
    <source>
        <dbReference type="ARBA" id="ARBA00023170"/>
    </source>
</evidence>
<organism evidence="15 16">
    <name type="scientific">Dipteronia sinensis</name>
    <dbReference type="NCBI Taxonomy" id="43782"/>
    <lineage>
        <taxon>Eukaryota</taxon>
        <taxon>Viridiplantae</taxon>
        <taxon>Streptophyta</taxon>
        <taxon>Embryophyta</taxon>
        <taxon>Tracheophyta</taxon>
        <taxon>Spermatophyta</taxon>
        <taxon>Magnoliopsida</taxon>
        <taxon>eudicotyledons</taxon>
        <taxon>Gunneridae</taxon>
        <taxon>Pentapetalae</taxon>
        <taxon>rosids</taxon>
        <taxon>malvids</taxon>
        <taxon>Sapindales</taxon>
        <taxon>Sapindaceae</taxon>
        <taxon>Hippocastanoideae</taxon>
        <taxon>Acereae</taxon>
        <taxon>Dipteronia</taxon>
    </lineage>
</organism>
<dbReference type="InterPro" id="IPR046956">
    <property type="entry name" value="RLP23-like"/>
</dbReference>
<dbReference type="Gene3D" id="3.80.10.10">
    <property type="entry name" value="Ribonuclease Inhibitor"/>
    <property type="match status" value="5"/>
</dbReference>
<dbReference type="InterPro" id="IPR013210">
    <property type="entry name" value="LRR_N_plant-typ"/>
</dbReference>
<keyword evidence="5 12" id="KW-0812">Transmembrane</keyword>
<keyword evidence="9 12" id="KW-0472">Membrane</keyword>
<accession>A0AAE0ATW0</accession>
<feature type="domain" description="Leucine-rich repeat-containing N-terminal plant-type" evidence="14">
    <location>
        <begin position="36"/>
        <end position="74"/>
    </location>
</feature>
<dbReference type="PANTHER" id="PTHR48063">
    <property type="entry name" value="LRR RECEPTOR-LIKE KINASE"/>
    <property type="match status" value="1"/>
</dbReference>
<dbReference type="SMART" id="SM00365">
    <property type="entry name" value="LRR_SD22"/>
    <property type="match status" value="7"/>
</dbReference>
<keyword evidence="16" id="KW-1185">Reference proteome</keyword>
<evidence type="ECO:0000256" key="11">
    <source>
        <dbReference type="ARBA" id="ARBA00023180"/>
    </source>
</evidence>
<name>A0AAE0ATW0_9ROSI</name>
<dbReference type="Pfam" id="PF08263">
    <property type="entry name" value="LRRNT_2"/>
    <property type="match status" value="1"/>
</dbReference>
<dbReference type="GO" id="GO:0005886">
    <property type="term" value="C:plasma membrane"/>
    <property type="evidence" value="ECO:0007669"/>
    <property type="project" value="UniProtKB-SubCell"/>
</dbReference>
<comment type="caution">
    <text evidence="15">The sequence shown here is derived from an EMBL/GenBank/DDBJ whole genome shotgun (WGS) entry which is preliminary data.</text>
</comment>
<comment type="subcellular location">
    <subcellularLocation>
        <location evidence="1">Cell membrane</location>
        <topology evidence="1">Single-pass type I membrane protein</topology>
    </subcellularLocation>
</comment>
<comment type="similarity">
    <text evidence="2">Belongs to the RLP family.</text>
</comment>